<evidence type="ECO:0000313" key="8">
    <source>
        <dbReference type="EMBL" id="CUN87514.1"/>
    </source>
</evidence>
<dbReference type="GO" id="GO:0015297">
    <property type="term" value="F:antiporter activity"/>
    <property type="evidence" value="ECO:0007669"/>
    <property type="project" value="InterPro"/>
</dbReference>
<keyword evidence="3" id="KW-1003">Cell membrane</keyword>
<keyword evidence="4 7" id="KW-0812">Transmembrane</keyword>
<dbReference type="RefSeq" id="WP_242861895.1">
    <property type="nucleotide sequence ID" value="NZ_BLYK01000053.1"/>
</dbReference>
<proteinExistence type="predicted"/>
<keyword evidence="6 7" id="KW-0472">Membrane</keyword>
<evidence type="ECO:0000256" key="2">
    <source>
        <dbReference type="ARBA" id="ARBA00022448"/>
    </source>
</evidence>
<dbReference type="PANTHER" id="PTHR43549:SF3">
    <property type="entry name" value="MULTIDRUG RESISTANCE PROTEIN YPNP-RELATED"/>
    <property type="match status" value="1"/>
</dbReference>
<feature type="transmembrane region" description="Helical" evidence="7">
    <location>
        <begin position="359"/>
        <end position="378"/>
    </location>
</feature>
<feature type="transmembrane region" description="Helical" evidence="7">
    <location>
        <begin position="322"/>
        <end position="347"/>
    </location>
</feature>
<dbReference type="GO" id="GO:0042910">
    <property type="term" value="F:xenobiotic transmembrane transporter activity"/>
    <property type="evidence" value="ECO:0007669"/>
    <property type="project" value="InterPro"/>
</dbReference>
<evidence type="ECO:0000256" key="6">
    <source>
        <dbReference type="ARBA" id="ARBA00023136"/>
    </source>
</evidence>
<sequence>MSKTTINDMTIGSPAKLIIKFMIPMCLGNLFQQFYNVVDSIVAGQFLGVQALAAIGSTGSLMFFVIGWLNGLTSGFAIMVAQSFGAKQYDRMRHYVAMSIYLSVAFALVMTIGFSVANEQILRLMNYSDEIMPSVKGYMGIIYMGLLVTVAYDALSAFLRALGDSRSPLYFLMISAGINVVLDIVLIVVMGMGVEGCAYATVIAQAISALLCFIYICKKFPILRLKKTDFQIALKSLGKLLGLGIPMALQFSITAIGTIIVQGAINIYGENCMAGFSAAGKLQNIFMTVFVAFGATIATYVGQNRGAGKMDRVKQGVRCTQYMIWGWSVVNMIAMFFFGKYMTYLFISPSETEVIKVAVTYFHTVFWFYPFLGSIFLYRNTLQGMGYGLIPMIGGIFELVARTAIVTLVAGKTSFAGVCMADPAAWLAALVPLLPYYFYIMRKWKNSDLSGYGADELLKPPSNLSQNKS</sequence>
<feature type="transmembrane region" description="Helical" evidence="7">
    <location>
        <begin position="240"/>
        <end position="265"/>
    </location>
</feature>
<evidence type="ECO:0000256" key="4">
    <source>
        <dbReference type="ARBA" id="ARBA00022692"/>
    </source>
</evidence>
<evidence type="ECO:0000256" key="7">
    <source>
        <dbReference type="SAM" id="Phobius"/>
    </source>
</evidence>
<evidence type="ECO:0000256" key="1">
    <source>
        <dbReference type="ARBA" id="ARBA00004651"/>
    </source>
</evidence>
<evidence type="ECO:0000313" key="9">
    <source>
        <dbReference type="Proteomes" id="UP000095679"/>
    </source>
</evidence>
<keyword evidence="5 7" id="KW-1133">Transmembrane helix</keyword>
<feature type="transmembrane region" description="Helical" evidence="7">
    <location>
        <begin position="61"/>
        <end position="84"/>
    </location>
</feature>
<dbReference type="InterPro" id="IPR052031">
    <property type="entry name" value="Membrane_Transporter-Flippase"/>
</dbReference>
<evidence type="ECO:0000256" key="5">
    <source>
        <dbReference type="ARBA" id="ARBA00022989"/>
    </source>
</evidence>
<comment type="subcellular location">
    <subcellularLocation>
        <location evidence="1">Cell membrane</location>
        <topology evidence="1">Multi-pass membrane protein</topology>
    </subcellularLocation>
</comment>
<dbReference type="EMBL" id="CYZL01000005">
    <property type="protein sequence ID" value="CUN87514.1"/>
    <property type="molecule type" value="Genomic_DNA"/>
</dbReference>
<feature type="transmembrane region" description="Helical" evidence="7">
    <location>
        <begin position="169"/>
        <end position="192"/>
    </location>
</feature>
<dbReference type="GO" id="GO:0005886">
    <property type="term" value="C:plasma membrane"/>
    <property type="evidence" value="ECO:0007669"/>
    <property type="project" value="UniProtKB-SubCell"/>
</dbReference>
<keyword evidence="2" id="KW-0813">Transport</keyword>
<feature type="transmembrane region" description="Helical" evidence="7">
    <location>
        <begin position="423"/>
        <end position="440"/>
    </location>
</feature>
<dbReference type="PIRSF" id="PIRSF006603">
    <property type="entry name" value="DinF"/>
    <property type="match status" value="1"/>
</dbReference>
<dbReference type="AlphaFoldDB" id="A0A174AGK1"/>
<feature type="transmembrane region" description="Helical" evidence="7">
    <location>
        <begin position="137"/>
        <end position="162"/>
    </location>
</feature>
<name>A0A174AGK1_9FIRM</name>
<feature type="transmembrane region" description="Helical" evidence="7">
    <location>
        <begin position="96"/>
        <end position="117"/>
    </location>
</feature>
<dbReference type="NCBIfam" id="TIGR00797">
    <property type="entry name" value="matE"/>
    <property type="match status" value="1"/>
</dbReference>
<dbReference type="InterPro" id="IPR002528">
    <property type="entry name" value="MATE_fam"/>
</dbReference>
<evidence type="ECO:0000256" key="3">
    <source>
        <dbReference type="ARBA" id="ARBA00022475"/>
    </source>
</evidence>
<feature type="transmembrane region" description="Helical" evidence="7">
    <location>
        <begin position="198"/>
        <end position="217"/>
    </location>
</feature>
<dbReference type="Proteomes" id="UP000095679">
    <property type="component" value="Unassembled WGS sequence"/>
</dbReference>
<dbReference type="Pfam" id="PF01554">
    <property type="entry name" value="MatE"/>
    <property type="match status" value="2"/>
</dbReference>
<reference evidence="8 9" key="1">
    <citation type="submission" date="2015-09" db="EMBL/GenBank/DDBJ databases">
        <authorList>
            <consortium name="Pathogen Informatics"/>
        </authorList>
    </citation>
    <scope>NUCLEOTIDE SEQUENCE [LARGE SCALE GENOMIC DNA]</scope>
    <source>
        <strain evidence="8 9">2789STDY5834835</strain>
    </source>
</reference>
<feature type="transmembrane region" description="Helical" evidence="7">
    <location>
        <begin position="390"/>
        <end position="411"/>
    </location>
</feature>
<dbReference type="CDD" id="cd13138">
    <property type="entry name" value="MATE_yoeA_like"/>
    <property type="match status" value="1"/>
</dbReference>
<accession>A0A174AGK1</accession>
<dbReference type="PANTHER" id="PTHR43549">
    <property type="entry name" value="MULTIDRUG RESISTANCE PROTEIN YPNP-RELATED"/>
    <property type="match status" value="1"/>
</dbReference>
<protein>
    <submittedName>
        <fullName evidence="8">Multidrug export protein mepA</fullName>
    </submittedName>
</protein>
<dbReference type="InterPro" id="IPR048279">
    <property type="entry name" value="MdtK-like"/>
</dbReference>
<gene>
    <name evidence="8" type="primary">mepA_5</name>
    <name evidence="8" type="ORF">ERS852450_00779</name>
</gene>
<organism evidence="8 9">
    <name type="scientific">Anaerobutyricum hallii</name>
    <dbReference type="NCBI Taxonomy" id="39488"/>
    <lineage>
        <taxon>Bacteria</taxon>
        <taxon>Bacillati</taxon>
        <taxon>Bacillota</taxon>
        <taxon>Clostridia</taxon>
        <taxon>Lachnospirales</taxon>
        <taxon>Lachnospiraceae</taxon>
        <taxon>Anaerobutyricum</taxon>
    </lineage>
</organism>
<feature type="transmembrane region" description="Helical" evidence="7">
    <location>
        <begin position="285"/>
        <end position="302"/>
    </location>
</feature>